<evidence type="ECO:0000256" key="6">
    <source>
        <dbReference type="ARBA" id="ARBA00022741"/>
    </source>
</evidence>
<protein>
    <recommendedName>
        <fullName evidence="3">RNA helicase</fullName>
        <ecNumber evidence="3">3.6.4.13</ecNumber>
    </recommendedName>
</protein>
<evidence type="ECO:0000256" key="13">
    <source>
        <dbReference type="PROSITE-ProRule" id="PRU00552"/>
    </source>
</evidence>
<accession>A0A5A7R352</accession>
<dbReference type="SUPFAM" id="SSF52540">
    <property type="entry name" value="P-loop containing nucleoside triphosphate hydrolases"/>
    <property type="match status" value="1"/>
</dbReference>
<dbReference type="InterPro" id="IPR014001">
    <property type="entry name" value="Helicase_ATP-bd"/>
</dbReference>
<dbReference type="GO" id="GO:0003724">
    <property type="term" value="F:RNA helicase activity"/>
    <property type="evidence" value="ECO:0007669"/>
    <property type="project" value="UniProtKB-EC"/>
</dbReference>
<dbReference type="InterPro" id="IPR011545">
    <property type="entry name" value="DEAD/DEAH_box_helicase_dom"/>
</dbReference>
<evidence type="ECO:0000256" key="10">
    <source>
        <dbReference type="ARBA" id="ARBA00022884"/>
    </source>
</evidence>
<evidence type="ECO:0000259" key="15">
    <source>
        <dbReference type="PROSITE" id="PS50020"/>
    </source>
</evidence>
<keyword evidence="6" id="KW-0547">Nucleotide-binding</keyword>
<feature type="region of interest" description="Disordered" evidence="14">
    <location>
        <begin position="1"/>
        <end position="122"/>
    </location>
</feature>
<feature type="region of interest" description="Disordered" evidence="14">
    <location>
        <begin position="164"/>
        <end position="191"/>
    </location>
</feature>
<feature type="compositionally biased region" description="Basic residues" evidence="14">
    <location>
        <begin position="968"/>
        <end position="999"/>
    </location>
</feature>
<feature type="domain" description="DEAD-box RNA helicase Q" evidence="18">
    <location>
        <begin position="467"/>
        <end position="511"/>
    </location>
</feature>
<dbReference type="GO" id="GO:0005524">
    <property type="term" value="F:ATP binding"/>
    <property type="evidence" value="ECO:0007669"/>
    <property type="project" value="UniProtKB-KW"/>
</dbReference>
<evidence type="ECO:0000256" key="8">
    <source>
        <dbReference type="ARBA" id="ARBA00022806"/>
    </source>
</evidence>
<gene>
    <name evidence="19" type="ORF">STAS_29155</name>
</gene>
<dbReference type="SUPFAM" id="SSF51045">
    <property type="entry name" value="WW domain"/>
    <property type="match status" value="1"/>
</dbReference>
<evidence type="ECO:0000256" key="9">
    <source>
        <dbReference type="ARBA" id="ARBA00022840"/>
    </source>
</evidence>
<dbReference type="InterPro" id="IPR036020">
    <property type="entry name" value="WW_dom_sf"/>
</dbReference>
<dbReference type="GO" id="GO:0003723">
    <property type="term" value="F:RNA binding"/>
    <property type="evidence" value="ECO:0007669"/>
    <property type="project" value="UniProtKB-KW"/>
</dbReference>
<feature type="compositionally biased region" description="Gly residues" evidence="14">
    <location>
        <begin position="1029"/>
        <end position="1041"/>
    </location>
</feature>
<dbReference type="EC" id="3.6.4.13" evidence="3"/>
<comment type="function">
    <text evidence="12">ATP-dependent RNA helicase required for 60S ribosomal subunit synthesis. Involved in efficient pre-rRNA processing, predominantly at site A3, which is necessary for the normal formation of 25S and 5.8S rRNAs.</text>
</comment>
<dbReference type="InterPro" id="IPR044742">
    <property type="entry name" value="DEAD/DEAH_RhlB"/>
</dbReference>
<dbReference type="CDD" id="cd00268">
    <property type="entry name" value="DEADc"/>
    <property type="match status" value="1"/>
</dbReference>
<keyword evidence="4" id="KW-0690">Ribosome biogenesis</keyword>
<keyword evidence="5" id="KW-0698">rRNA processing</keyword>
<name>A0A5A7R352_STRAF</name>
<dbReference type="Pfam" id="PF00270">
    <property type="entry name" value="DEAD"/>
    <property type="match status" value="1"/>
</dbReference>
<evidence type="ECO:0000259" key="16">
    <source>
        <dbReference type="PROSITE" id="PS51192"/>
    </source>
</evidence>
<dbReference type="InterPro" id="IPR001650">
    <property type="entry name" value="Helicase_C-like"/>
</dbReference>
<feature type="short sequence motif" description="Q motif" evidence="13">
    <location>
        <begin position="467"/>
        <end position="511"/>
    </location>
</feature>
<keyword evidence="9" id="KW-0067">ATP-binding</keyword>
<keyword evidence="8 19" id="KW-0347">Helicase</keyword>
<feature type="domain" description="Helicase C-terminal" evidence="17">
    <location>
        <begin position="717"/>
        <end position="861"/>
    </location>
</feature>
<feature type="non-terminal residue" evidence="19">
    <location>
        <position position="1069"/>
    </location>
</feature>
<dbReference type="PROSITE" id="PS51192">
    <property type="entry name" value="HELICASE_ATP_BIND_1"/>
    <property type="match status" value="1"/>
</dbReference>
<dbReference type="EMBL" id="BKCP01009848">
    <property type="protein sequence ID" value="GER51750.1"/>
    <property type="molecule type" value="Genomic_DNA"/>
</dbReference>
<feature type="compositionally biased region" description="Basic and acidic residues" evidence="14">
    <location>
        <begin position="911"/>
        <end position="931"/>
    </location>
</feature>
<evidence type="ECO:0000256" key="11">
    <source>
        <dbReference type="ARBA" id="ARBA00023242"/>
    </source>
</evidence>
<dbReference type="PROSITE" id="PS01159">
    <property type="entry name" value="WW_DOMAIN_1"/>
    <property type="match status" value="1"/>
</dbReference>
<dbReference type="Gene3D" id="3.40.50.300">
    <property type="entry name" value="P-loop containing nucleotide triphosphate hydrolases"/>
    <property type="match status" value="2"/>
</dbReference>
<dbReference type="OrthoDB" id="196131at2759"/>
<feature type="compositionally biased region" description="Basic and acidic residues" evidence="14">
    <location>
        <begin position="890"/>
        <end position="901"/>
    </location>
</feature>
<dbReference type="Pfam" id="PF00271">
    <property type="entry name" value="Helicase_C"/>
    <property type="match status" value="1"/>
</dbReference>
<dbReference type="FunFam" id="3.40.50.300:FF:000008">
    <property type="entry name" value="ATP-dependent RNA helicase RhlB"/>
    <property type="match status" value="1"/>
</dbReference>
<evidence type="ECO:0000256" key="14">
    <source>
        <dbReference type="SAM" id="MobiDB-lite"/>
    </source>
</evidence>
<dbReference type="InterPro" id="IPR027417">
    <property type="entry name" value="P-loop_NTPase"/>
</dbReference>
<evidence type="ECO:0000256" key="2">
    <source>
        <dbReference type="ARBA" id="ARBA00009334"/>
    </source>
</evidence>
<dbReference type="AlphaFoldDB" id="A0A5A7R352"/>
<dbReference type="PROSITE" id="PS51195">
    <property type="entry name" value="Q_MOTIF"/>
    <property type="match status" value="1"/>
</dbReference>
<dbReference type="CDD" id="cd00201">
    <property type="entry name" value="WW"/>
    <property type="match status" value="1"/>
</dbReference>
<feature type="compositionally biased region" description="Pro residues" evidence="14">
    <location>
        <begin position="51"/>
        <end position="69"/>
    </location>
</feature>
<sequence length="1069" mass="118000">MATVEAPPGMLGPRYAPDDPTLPEPWKGLIDGNTGVMYYWNPETNATQYEKPPPLPSGPPPAAPTPKMNPLPATRSSQPDNIQTPQNQQTVQTQVTQGQLTSSSFQQPVQQGFTQPMQPGQQQAPYQLMQSMPHVPQGQTYPGAQMGSQHGFQFTRQPTQYTVHQRNMPPQGPQSSSQQLPHQERKTEHGQIESNDFHQAKQPGFAQANQNFIQGKQSSYPRDRKSGTPYGDDVEYQQVKHAGLSPAQIQKTGMPPLQNMSSGVNSPHGHKMSIQLNQSVEYSGRHANMQRNNPSIHMPQTGTESTHLHHGSRFQNQMGPGMIHGQQQNLPHPGSKMPYEENHLGRPGNEYFYNTAKDVKAVSPQLPKLSPLPPSARNQQELRMGDFTSQNAPHSIPGRSNGPGGPALSGVVHGNSSGASPYPNNAVVRPPLSIMGPSDPMHLSAAEIYRQKHEVTATGDDVPAPFMTFEATGFPPEILQEVSAISAPKEEHMSYAALRFAGFSAPTPIQAQTWPIALQSRDIVAIAKTGSGKTLGYLMPAFIHLRRLRNNPQNGPTVLLHGMAHYYETVYMFFLIWLRSALTVSFSVPVWRGFEMLQLEELDRGADIVVATPGRLNDILGMKRVDFRQVSFLVLDEADRMLDMGFEPQIRKIVNEIPPRRQTLMYTATWPKEVCKIASDLLINAVQVNIGSVDELAANKSITQYVEVVPVFDKQRRLEQILRSQERGSKIIIFCSTKKLCDHLARNLGRNYGAAAIHGDKSQGERDWVLNQFRSGKSPVLVATDVAARGLDIRDIRVVINYDFPTGIEDYVHRIGRTGRAGATGIAHTFFSEQDWKHAPDLVKLLEGANQAVPPEVRDIAMCGGPTFSRDRGPVNRYDSSADGGHGRGGRWDSGGRRGGRDSGFGGGRGGWERGGRVGPHERFNSLDTRGRGRGQGRGRFDGRDRSRGRSYSSSPERVRTWGGYSRSRSRSRSWSRSRSRSRSWSRSRSRSRSPRSRSRSYERYERRPRVSKFDVMDPNAEVSVPVGVGAGAGRGNGGASGAESAEQGNPTTVTRDSWKASRLAYGGL</sequence>
<evidence type="ECO:0000256" key="5">
    <source>
        <dbReference type="ARBA" id="ARBA00022552"/>
    </source>
</evidence>
<feature type="domain" description="WW" evidence="15">
    <location>
        <begin position="20"/>
        <end position="54"/>
    </location>
</feature>
<keyword evidence="7" id="KW-0378">Hydrolase</keyword>
<feature type="region of interest" description="Disordered" evidence="14">
    <location>
        <begin position="388"/>
        <end position="424"/>
    </location>
</feature>
<keyword evidence="11" id="KW-0539">Nucleus</keyword>
<evidence type="ECO:0000259" key="17">
    <source>
        <dbReference type="PROSITE" id="PS51194"/>
    </source>
</evidence>
<dbReference type="InterPro" id="IPR014014">
    <property type="entry name" value="RNA_helicase_DEAD_Q_motif"/>
</dbReference>
<comment type="similarity">
    <text evidence="2">Belongs to the DEAD box helicase family. DDX5/DBP2 subfamily.</text>
</comment>
<evidence type="ECO:0000256" key="3">
    <source>
        <dbReference type="ARBA" id="ARBA00012552"/>
    </source>
</evidence>
<evidence type="ECO:0000313" key="19">
    <source>
        <dbReference type="EMBL" id="GER51750.1"/>
    </source>
</evidence>
<feature type="compositionally biased region" description="Basic and acidic residues" evidence="14">
    <location>
        <begin position="182"/>
        <end position="191"/>
    </location>
</feature>
<comment type="caution">
    <text evidence="19">The sequence shown here is derived from an EMBL/GenBank/DDBJ whole genome shotgun (WGS) entry which is preliminary data.</text>
</comment>
<keyword evidence="10" id="KW-0694">RNA-binding</keyword>
<dbReference type="PROSITE" id="PS00039">
    <property type="entry name" value="DEAD_ATP_HELICASE"/>
    <property type="match status" value="1"/>
</dbReference>
<dbReference type="SMART" id="SM00487">
    <property type="entry name" value="DEXDc"/>
    <property type="match status" value="1"/>
</dbReference>
<evidence type="ECO:0000259" key="18">
    <source>
        <dbReference type="PROSITE" id="PS51195"/>
    </source>
</evidence>
<organism evidence="19 20">
    <name type="scientific">Striga asiatica</name>
    <name type="common">Asiatic witchweed</name>
    <name type="synonym">Buchnera asiatica</name>
    <dbReference type="NCBI Taxonomy" id="4170"/>
    <lineage>
        <taxon>Eukaryota</taxon>
        <taxon>Viridiplantae</taxon>
        <taxon>Streptophyta</taxon>
        <taxon>Embryophyta</taxon>
        <taxon>Tracheophyta</taxon>
        <taxon>Spermatophyta</taxon>
        <taxon>Magnoliopsida</taxon>
        <taxon>eudicotyledons</taxon>
        <taxon>Gunneridae</taxon>
        <taxon>Pentapetalae</taxon>
        <taxon>asterids</taxon>
        <taxon>lamiids</taxon>
        <taxon>Lamiales</taxon>
        <taxon>Orobanchaceae</taxon>
        <taxon>Buchnereae</taxon>
        <taxon>Striga</taxon>
    </lineage>
</organism>
<proteinExistence type="inferred from homology"/>
<dbReference type="Pfam" id="PF00397">
    <property type="entry name" value="WW"/>
    <property type="match status" value="1"/>
</dbReference>
<keyword evidence="20" id="KW-1185">Reference proteome</keyword>
<feature type="compositionally biased region" description="Polar residues" evidence="14">
    <location>
        <begin position="102"/>
        <end position="122"/>
    </location>
</feature>
<dbReference type="SMART" id="SM00456">
    <property type="entry name" value="WW"/>
    <property type="match status" value="1"/>
</dbReference>
<dbReference type="InterPro" id="IPR000629">
    <property type="entry name" value="RNA-helicase_DEAD-box_CS"/>
</dbReference>
<dbReference type="Proteomes" id="UP000325081">
    <property type="component" value="Unassembled WGS sequence"/>
</dbReference>
<evidence type="ECO:0000256" key="12">
    <source>
        <dbReference type="ARBA" id="ARBA00037449"/>
    </source>
</evidence>
<dbReference type="PROSITE" id="PS50020">
    <property type="entry name" value="WW_DOMAIN_2"/>
    <property type="match status" value="1"/>
</dbReference>
<evidence type="ECO:0000256" key="1">
    <source>
        <dbReference type="ARBA" id="ARBA00004604"/>
    </source>
</evidence>
<feature type="compositionally biased region" description="Basic and acidic residues" evidence="14">
    <location>
        <begin position="939"/>
        <end position="948"/>
    </location>
</feature>
<evidence type="ECO:0000313" key="20">
    <source>
        <dbReference type="Proteomes" id="UP000325081"/>
    </source>
</evidence>
<dbReference type="InterPro" id="IPR001202">
    <property type="entry name" value="WW_dom"/>
</dbReference>
<comment type="subcellular location">
    <subcellularLocation>
        <location evidence="1">Nucleus</location>
        <location evidence="1">Nucleolus</location>
    </subcellularLocation>
</comment>
<dbReference type="CDD" id="cd18787">
    <property type="entry name" value="SF2_C_DEAD"/>
    <property type="match status" value="1"/>
</dbReference>
<evidence type="ECO:0000256" key="7">
    <source>
        <dbReference type="ARBA" id="ARBA00022801"/>
    </source>
</evidence>
<dbReference type="PANTHER" id="PTHR47958">
    <property type="entry name" value="ATP-DEPENDENT RNA HELICASE DBP3"/>
    <property type="match status" value="1"/>
</dbReference>
<reference evidence="20" key="1">
    <citation type="journal article" date="2019" name="Curr. Biol.">
        <title>Genome Sequence of Striga asiatica Provides Insight into the Evolution of Plant Parasitism.</title>
        <authorList>
            <person name="Yoshida S."/>
            <person name="Kim S."/>
            <person name="Wafula E.K."/>
            <person name="Tanskanen J."/>
            <person name="Kim Y.M."/>
            <person name="Honaas L."/>
            <person name="Yang Z."/>
            <person name="Spallek T."/>
            <person name="Conn C.E."/>
            <person name="Ichihashi Y."/>
            <person name="Cheong K."/>
            <person name="Cui S."/>
            <person name="Der J.P."/>
            <person name="Gundlach H."/>
            <person name="Jiao Y."/>
            <person name="Hori C."/>
            <person name="Ishida J.K."/>
            <person name="Kasahara H."/>
            <person name="Kiba T."/>
            <person name="Kim M.S."/>
            <person name="Koo N."/>
            <person name="Laohavisit A."/>
            <person name="Lee Y.H."/>
            <person name="Lumba S."/>
            <person name="McCourt P."/>
            <person name="Mortimer J.C."/>
            <person name="Mutuku J.M."/>
            <person name="Nomura T."/>
            <person name="Sasaki-Sekimoto Y."/>
            <person name="Seto Y."/>
            <person name="Wang Y."/>
            <person name="Wakatake T."/>
            <person name="Sakakibara H."/>
            <person name="Demura T."/>
            <person name="Yamaguchi S."/>
            <person name="Yoneyama K."/>
            <person name="Manabe R.I."/>
            <person name="Nelson D.C."/>
            <person name="Schulman A.H."/>
            <person name="Timko M.P."/>
            <person name="dePamphilis C.W."/>
            <person name="Choi D."/>
            <person name="Shirasu K."/>
        </authorList>
    </citation>
    <scope>NUCLEOTIDE SEQUENCE [LARGE SCALE GENOMIC DNA]</scope>
    <source>
        <strain evidence="20">cv. UVA1</strain>
    </source>
</reference>
<evidence type="ECO:0000256" key="4">
    <source>
        <dbReference type="ARBA" id="ARBA00022517"/>
    </source>
</evidence>
<feature type="compositionally biased region" description="Low complexity" evidence="14">
    <location>
        <begin position="83"/>
        <end position="101"/>
    </location>
</feature>
<dbReference type="GO" id="GO:0016787">
    <property type="term" value="F:hydrolase activity"/>
    <property type="evidence" value="ECO:0007669"/>
    <property type="project" value="UniProtKB-KW"/>
</dbReference>
<feature type="domain" description="Helicase ATP-binding" evidence="16">
    <location>
        <begin position="514"/>
        <end position="688"/>
    </location>
</feature>
<feature type="region of interest" description="Disordered" evidence="14">
    <location>
        <begin position="1028"/>
        <end position="1061"/>
    </location>
</feature>
<feature type="region of interest" description="Disordered" evidence="14">
    <location>
        <begin position="864"/>
        <end position="1007"/>
    </location>
</feature>
<feature type="compositionally biased region" description="Polar residues" evidence="14">
    <location>
        <begin position="414"/>
        <end position="423"/>
    </location>
</feature>
<dbReference type="PROSITE" id="PS51194">
    <property type="entry name" value="HELICASE_CTER"/>
    <property type="match status" value="1"/>
</dbReference>
<dbReference type="SMART" id="SM00490">
    <property type="entry name" value="HELICc"/>
    <property type="match status" value="1"/>
</dbReference>